<dbReference type="SMART" id="SM00477">
    <property type="entry name" value="NUC"/>
    <property type="match status" value="1"/>
</dbReference>
<keyword evidence="3" id="KW-0812">Transmembrane</keyword>
<accession>A0A451G498</accession>
<sequence length="306" mass="34975">MTRFSSRSHKASQKRLLNTLFSELSKQPKLLQLSFFWIPTLFGLLLLIGGLKYVYEVEVARPNMAYMGVPKTQNDLQTLTHVLRNDGFMLAYSEALANPVWVTYKVTPDTVPYGKRPRFEADWRSLAHIRHSDYTGSGYDRGHMAPNYVIASRYGFAAQKETFLMTNITPQKPQFNQKIWQRLEEVSADFFSKQFGDFWVVTGPIFDADPKRFQKAPIAIPKAFYKIFIRPSDDGKAPVALAFILPQTAKPKDSLLKYVTTIDAVEVQTGIDFFWQLDDAIEHSLESSQTPQAWSLSQVANLPSRY</sequence>
<dbReference type="KEGG" id="htr:EPV75_00660"/>
<dbReference type="InterPro" id="IPR040255">
    <property type="entry name" value="Non-specific_endonuclease"/>
</dbReference>
<evidence type="ECO:0000256" key="2">
    <source>
        <dbReference type="PIRSR" id="PIRSR640255-2"/>
    </source>
</evidence>
<feature type="binding site" evidence="2">
    <location>
        <position position="176"/>
    </location>
    <ligand>
        <name>Mg(2+)</name>
        <dbReference type="ChEBI" id="CHEBI:18420"/>
        <note>catalytic</note>
    </ligand>
</feature>
<keyword evidence="6" id="KW-0255">Endonuclease</keyword>
<dbReference type="SUPFAM" id="SSF54060">
    <property type="entry name" value="His-Me finger endonucleases"/>
    <property type="match status" value="1"/>
</dbReference>
<dbReference type="AlphaFoldDB" id="A0A451G498"/>
<feature type="domain" description="ENPP1-3/EXOG-like endonuclease/phosphodiesterase" evidence="4">
    <location>
        <begin position="85"/>
        <end position="280"/>
    </location>
</feature>
<organism evidence="6 7">
    <name type="scientific">Hydrogenovibrio thermophilus</name>
    <dbReference type="NCBI Taxonomy" id="265883"/>
    <lineage>
        <taxon>Bacteria</taxon>
        <taxon>Pseudomonadati</taxon>
        <taxon>Pseudomonadota</taxon>
        <taxon>Gammaproteobacteria</taxon>
        <taxon>Thiotrichales</taxon>
        <taxon>Piscirickettsiaceae</taxon>
        <taxon>Hydrogenovibrio</taxon>
    </lineage>
</organism>
<evidence type="ECO:0000256" key="1">
    <source>
        <dbReference type="PIRSR" id="PIRSR640255-1"/>
    </source>
</evidence>
<evidence type="ECO:0000256" key="3">
    <source>
        <dbReference type="SAM" id="Phobius"/>
    </source>
</evidence>
<dbReference type="GO" id="GO:0004519">
    <property type="term" value="F:endonuclease activity"/>
    <property type="evidence" value="ECO:0007669"/>
    <property type="project" value="UniProtKB-KW"/>
</dbReference>
<gene>
    <name evidence="6" type="ORF">EPV75_00660</name>
</gene>
<name>A0A451G498_9GAMM</name>
<dbReference type="PANTHER" id="PTHR13966:SF5">
    <property type="entry name" value="ENDONUCLEASE G, MITOCHONDRIAL"/>
    <property type="match status" value="1"/>
</dbReference>
<keyword evidence="2" id="KW-0479">Metal-binding</keyword>
<feature type="domain" description="DNA/RNA non-specific endonuclease/pyrophosphatase/phosphodiesterase" evidence="5">
    <location>
        <begin position="84"/>
        <end position="280"/>
    </location>
</feature>
<evidence type="ECO:0000259" key="5">
    <source>
        <dbReference type="SMART" id="SM00892"/>
    </source>
</evidence>
<feature type="transmembrane region" description="Helical" evidence="3">
    <location>
        <begin position="35"/>
        <end position="55"/>
    </location>
</feature>
<dbReference type="EMBL" id="CP035033">
    <property type="protein sequence ID" value="QAB14288.1"/>
    <property type="molecule type" value="Genomic_DNA"/>
</dbReference>
<dbReference type="Gene3D" id="3.40.570.10">
    <property type="entry name" value="Extracellular Endonuclease, subunit A"/>
    <property type="match status" value="1"/>
</dbReference>
<keyword evidence="3" id="KW-1133">Transmembrane helix</keyword>
<dbReference type="GO" id="GO:0003676">
    <property type="term" value="F:nucleic acid binding"/>
    <property type="evidence" value="ECO:0007669"/>
    <property type="project" value="InterPro"/>
</dbReference>
<feature type="active site" description="Proton acceptor" evidence="1">
    <location>
        <position position="143"/>
    </location>
</feature>
<evidence type="ECO:0000259" key="4">
    <source>
        <dbReference type="SMART" id="SM00477"/>
    </source>
</evidence>
<dbReference type="Proteomes" id="UP000285478">
    <property type="component" value="Chromosome"/>
</dbReference>
<dbReference type="SMART" id="SM00892">
    <property type="entry name" value="Endonuclease_NS"/>
    <property type="match status" value="1"/>
</dbReference>
<reference evidence="6 7" key="1">
    <citation type="journal article" date="2018" name="Environ. Microbiol.">
        <title>Genomes of ubiquitous marine and hypersaline Hydrogenovibrio, Thiomicrorhabdus and Thiomicrospira spp. encode a diversity of mechanisms to sustain chemolithoautotrophy in heterogeneous environments.</title>
        <authorList>
            <person name="Scott K.M."/>
            <person name="Williams J."/>
            <person name="Porter C.M.B."/>
            <person name="Russel S."/>
            <person name="Harmer T.L."/>
            <person name="Paul J.H."/>
            <person name="Antonen K.M."/>
            <person name="Bridges M.K."/>
            <person name="Camper G.J."/>
            <person name="Campla C.K."/>
            <person name="Casella L.G."/>
            <person name="Chase E."/>
            <person name="Conrad J.W."/>
            <person name="Cruz M.C."/>
            <person name="Dunlap D.S."/>
            <person name="Duran L."/>
            <person name="Fahsbender E.M."/>
            <person name="Goldsmith D.B."/>
            <person name="Keeley R.F."/>
            <person name="Kondoff M.R."/>
            <person name="Kussy B.I."/>
            <person name="Lane M.K."/>
            <person name="Lawler S."/>
            <person name="Leigh B.A."/>
            <person name="Lewis C."/>
            <person name="Lostal L.M."/>
            <person name="Marking D."/>
            <person name="Mancera P.A."/>
            <person name="McClenthan E.C."/>
            <person name="McIntyre E.A."/>
            <person name="Mine J.A."/>
            <person name="Modi S."/>
            <person name="Moore B.D."/>
            <person name="Morgan W.A."/>
            <person name="Nelson K.M."/>
            <person name="Nguyen K.N."/>
            <person name="Ogburn N."/>
            <person name="Parrino D.G."/>
            <person name="Pedapudi A.D."/>
            <person name="Pelham R.P."/>
            <person name="Preece A.M."/>
            <person name="Rampersad E.A."/>
            <person name="Richardson J.C."/>
            <person name="Rodgers C.M."/>
            <person name="Schaffer B.L."/>
            <person name="Sheridan N.E."/>
            <person name="Solone M.R."/>
            <person name="Staley Z.R."/>
            <person name="Tabuchi M."/>
            <person name="Waide R.J."/>
            <person name="Wanjugi P.W."/>
            <person name="Young S."/>
            <person name="Clum A."/>
            <person name="Daum C."/>
            <person name="Huntemann M."/>
            <person name="Ivanova N."/>
            <person name="Kyrpides N."/>
            <person name="Mikhailova N."/>
            <person name="Palaniappan K."/>
            <person name="Pillay M."/>
            <person name="Reddy T.B.K."/>
            <person name="Shapiro N."/>
            <person name="Stamatis D."/>
            <person name="Varghese N."/>
            <person name="Woyke T."/>
            <person name="Boden R."/>
            <person name="Freyermuth S.K."/>
            <person name="Kerfeld C.A."/>
        </authorList>
    </citation>
    <scope>NUCLEOTIDE SEQUENCE [LARGE SCALE GENOMIC DNA]</scope>
    <source>
        <strain evidence="6 7">JR-2</strain>
    </source>
</reference>
<dbReference type="InterPro" id="IPR044929">
    <property type="entry name" value="DNA/RNA_non-sp_Endonuclease_sf"/>
</dbReference>
<dbReference type="InterPro" id="IPR020821">
    <property type="entry name" value="ENPP1-3/EXOG-like_nuc-like"/>
</dbReference>
<dbReference type="PANTHER" id="PTHR13966">
    <property type="entry name" value="ENDONUCLEASE RELATED"/>
    <property type="match status" value="1"/>
</dbReference>
<protein>
    <submittedName>
        <fullName evidence="6">DNA/RNA non-specific endonuclease</fullName>
    </submittedName>
</protein>
<dbReference type="InterPro" id="IPR044925">
    <property type="entry name" value="His-Me_finger_sf"/>
</dbReference>
<evidence type="ECO:0000313" key="6">
    <source>
        <dbReference type="EMBL" id="QAB14288.1"/>
    </source>
</evidence>
<dbReference type="GO" id="GO:0016787">
    <property type="term" value="F:hydrolase activity"/>
    <property type="evidence" value="ECO:0007669"/>
    <property type="project" value="InterPro"/>
</dbReference>
<dbReference type="GO" id="GO:0046872">
    <property type="term" value="F:metal ion binding"/>
    <property type="evidence" value="ECO:0007669"/>
    <property type="project" value="UniProtKB-KW"/>
</dbReference>
<dbReference type="RefSeq" id="WP_128384132.1">
    <property type="nucleotide sequence ID" value="NZ_CP035033.1"/>
</dbReference>
<dbReference type="InterPro" id="IPR001604">
    <property type="entry name" value="Endo_G_ENPP1-like_dom"/>
</dbReference>
<keyword evidence="6" id="KW-0378">Hydrolase</keyword>
<keyword evidence="7" id="KW-1185">Reference proteome</keyword>
<keyword evidence="3" id="KW-0472">Membrane</keyword>
<evidence type="ECO:0000313" key="7">
    <source>
        <dbReference type="Proteomes" id="UP000285478"/>
    </source>
</evidence>
<dbReference type="Pfam" id="PF01223">
    <property type="entry name" value="Endonuclease_NS"/>
    <property type="match status" value="1"/>
</dbReference>
<proteinExistence type="predicted"/>
<keyword evidence="6" id="KW-0540">Nuclease</keyword>